<accession>A0A246REH0</accession>
<dbReference type="EMBL" id="MZMV01000071">
    <property type="protein sequence ID" value="OWV00252.1"/>
    <property type="molecule type" value="Genomic_DNA"/>
</dbReference>
<dbReference type="Pfam" id="PF13556">
    <property type="entry name" value="HTH_30"/>
    <property type="match status" value="1"/>
</dbReference>
<keyword evidence="7" id="KW-1185">Reference proteome</keyword>
<evidence type="ECO:0000259" key="5">
    <source>
        <dbReference type="Pfam" id="PF17853"/>
    </source>
</evidence>
<evidence type="ECO:0000313" key="6">
    <source>
        <dbReference type="EMBL" id="OWV00252.1"/>
    </source>
</evidence>
<dbReference type="PANTHER" id="PTHR33744">
    <property type="entry name" value="CARBOHYDRATE DIACID REGULATOR"/>
    <property type="match status" value="1"/>
</dbReference>
<dbReference type="RefSeq" id="WP_088646965.1">
    <property type="nucleotide sequence ID" value="NZ_MZMV01000071.1"/>
</dbReference>
<dbReference type="AlphaFoldDB" id="A0A246REH0"/>
<feature type="domain" description="PucR C-terminal helix-turn-helix" evidence="4">
    <location>
        <begin position="473"/>
        <end position="531"/>
    </location>
</feature>
<dbReference type="InterPro" id="IPR041522">
    <property type="entry name" value="CdaR_GGDEF"/>
</dbReference>
<dbReference type="Proteomes" id="UP000197174">
    <property type="component" value="Unassembled WGS sequence"/>
</dbReference>
<reference evidence="6 7" key="1">
    <citation type="submission" date="2017-03" db="EMBL/GenBank/DDBJ databases">
        <title>Whole genome sequence of Micromonospora wenchangensis, isolated from mangrove soil.</title>
        <authorList>
            <person name="Yang H."/>
        </authorList>
    </citation>
    <scope>NUCLEOTIDE SEQUENCE [LARGE SCALE GENOMIC DNA]</scope>
    <source>
        <strain evidence="6 7">CCTCC AA 2012002</strain>
    </source>
</reference>
<feature type="domain" description="CdaR GGDEF-like" evidence="5">
    <location>
        <begin position="298"/>
        <end position="420"/>
    </location>
</feature>
<evidence type="ECO:0000256" key="2">
    <source>
        <dbReference type="SAM" id="MobiDB-lite"/>
    </source>
</evidence>
<evidence type="ECO:0000259" key="3">
    <source>
        <dbReference type="Pfam" id="PF07905"/>
    </source>
</evidence>
<dbReference type="InterPro" id="IPR012914">
    <property type="entry name" value="PucR_dom"/>
</dbReference>
<organism evidence="6 7">
    <name type="scientific">Micromonospora wenchangensis</name>
    <dbReference type="NCBI Taxonomy" id="1185415"/>
    <lineage>
        <taxon>Bacteria</taxon>
        <taxon>Bacillati</taxon>
        <taxon>Actinomycetota</taxon>
        <taxon>Actinomycetes</taxon>
        <taxon>Micromonosporales</taxon>
        <taxon>Micromonosporaceae</taxon>
        <taxon>Micromonospora</taxon>
    </lineage>
</organism>
<name>A0A246REH0_9ACTN</name>
<dbReference type="Pfam" id="PF07905">
    <property type="entry name" value="PucR"/>
    <property type="match status" value="1"/>
</dbReference>
<feature type="region of interest" description="Disordered" evidence="2">
    <location>
        <begin position="234"/>
        <end position="256"/>
    </location>
</feature>
<comment type="caution">
    <text evidence="6">The sequence shown here is derived from an EMBL/GenBank/DDBJ whole genome shotgun (WGS) entry which is preliminary data.</text>
</comment>
<evidence type="ECO:0008006" key="8">
    <source>
        <dbReference type="Google" id="ProtNLM"/>
    </source>
</evidence>
<evidence type="ECO:0000259" key="4">
    <source>
        <dbReference type="Pfam" id="PF13556"/>
    </source>
</evidence>
<dbReference type="Gene3D" id="1.10.10.2840">
    <property type="entry name" value="PucR C-terminal helix-turn-helix domain"/>
    <property type="match status" value="1"/>
</dbReference>
<dbReference type="InterPro" id="IPR051448">
    <property type="entry name" value="CdaR-like_regulators"/>
</dbReference>
<proteinExistence type="inferred from homology"/>
<sequence length="541" mass="56856">MLLRDTLATPRLRLTLLVGDGDLERPVSRVFVTDLPDPRRYLAGGEIVLTGLMWRREPADSEAFVAACAAAGVTAIGAGDAAFGSVPEDLVEACRRHRMPLFEVPVEISFRDVIDEVTPSLWAHRSTGLATVLGRHRGLVAAMAAGARLVDLIQPVAADLGVDCWVLTPTGRLVVGTAALRAGALGELATAFVSAGRLPARVTVDGRRLDVVGVPGRPAHRLASWLLAYAARDAPPDAPDRGTPPEAGDRAAPPVPPDVAAELTSLVAMERVQVDEAVRIERRLADQVGAALAGRGGPGDLGGRLRACGLKPDAMFLAAAVSFTSLSTPPELAVAVCDEIVRPAGEPTVVTGHAIPEAVLAVLAVPPERVAGVLDTIRAAVAVLGPGIGAGRLAVGVSALVNGAEALTGAVAEARHALRTAIARPEPATVVHAGELTSHLLLLAGVPADTRRSFRDRLLGPLVEYDRAHHADLLRTLSVFLASSGSWSRCAALLHVHVNTLRYRIGRIEQLTGRDLTRFEDRVDFFLALRLPSDGDLPFGR</sequence>
<protein>
    <recommendedName>
        <fullName evidence="8">PucR family transcriptional regulator</fullName>
    </recommendedName>
</protein>
<dbReference type="InterPro" id="IPR042070">
    <property type="entry name" value="PucR_C-HTH_sf"/>
</dbReference>
<dbReference type="OrthoDB" id="8450798at2"/>
<dbReference type="PANTHER" id="PTHR33744:SF17">
    <property type="entry name" value="CONSERVED PROTEIN"/>
    <property type="match status" value="1"/>
</dbReference>
<gene>
    <name evidence="6" type="ORF">B5D80_28200</name>
</gene>
<comment type="similarity">
    <text evidence="1">Belongs to the CdaR family.</text>
</comment>
<evidence type="ECO:0000313" key="7">
    <source>
        <dbReference type="Proteomes" id="UP000197174"/>
    </source>
</evidence>
<feature type="domain" description="Purine catabolism PurC-like" evidence="3">
    <location>
        <begin position="6"/>
        <end position="118"/>
    </location>
</feature>
<dbReference type="Pfam" id="PF17853">
    <property type="entry name" value="GGDEF_2"/>
    <property type="match status" value="1"/>
</dbReference>
<evidence type="ECO:0000256" key="1">
    <source>
        <dbReference type="ARBA" id="ARBA00006754"/>
    </source>
</evidence>
<dbReference type="InterPro" id="IPR025736">
    <property type="entry name" value="PucR_C-HTH_dom"/>
</dbReference>